<evidence type="ECO:0000256" key="3">
    <source>
        <dbReference type="ARBA" id="ARBA00019010"/>
    </source>
</evidence>
<evidence type="ECO:0000313" key="11">
    <source>
        <dbReference type="EMBL" id="PIR86848.1"/>
    </source>
</evidence>
<gene>
    <name evidence="11" type="ORF">COU11_03260</name>
</gene>
<evidence type="ECO:0000256" key="7">
    <source>
        <dbReference type="ARBA" id="ARBA00022741"/>
    </source>
</evidence>
<comment type="caution">
    <text evidence="11">The sequence shown here is derived from an EMBL/GenBank/DDBJ whole genome shotgun (WGS) entry which is preliminary data.</text>
</comment>
<keyword evidence="9" id="KW-0460">Magnesium</keyword>
<dbReference type="AlphaFoldDB" id="A0A2H0UKB0"/>
<accession>A0A2H0UKB0</accession>
<dbReference type="PANTHER" id="PTHR33540:SF2">
    <property type="entry name" value="TRNA THREONYLCARBAMOYLADENOSINE BIOSYNTHESIS PROTEIN TSAE"/>
    <property type="match status" value="1"/>
</dbReference>
<dbReference type="GO" id="GO:0002949">
    <property type="term" value="P:tRNA threonylcarbamoyladenosine modification"/>
    <property type="evidence" value="ECO:0007669"/>
    <property type="project" value="InterPro"/>
</dbReference>
<organism evidence="11 12">
    <name type="scientific">Candidatus Harrisonbacteria bacterium CG10_big_fil_rev_8_21_14_0_10_49_15</name>
    <dbReference type="NCBI Taxonomy" id="1974587"/>
    <lineage>
        <taxon>Bacteria</taxon>
        <taxon>Candidatus Harrisoniibacteriota</taxon>
    </lineage>
</organism>
<evidence type="ECO:0000256" key="9">
    <source>
        <dbReference type="ARBA" id="ARBA00022842"/>
    </source>
</evidence>
<dbReference type="GO" id="GO:0005737">
    <property type="term" value="C:cytoplasm"/>
    <property type="evidence" value="ECO:0007669"/>
    <property type="project" value="UniProtKB-SubCell"/>
</dbReference>
<dbReference type="InterPro" id="IPR027417">
    <property type="entry name" value="P-loop_NTPase"/>
</dbReference>
<keyword evidence="6" id="KW-0479">Metal-binding</keyword>
<keyword evidence="7" id="KW-0547">Nucleotide-binding</keyword>
<evidence type="ECO:0000256" key="4">
    <source>
        <dbReference type="ARBA" id="ARBA00022490"/>
    </source>
</evidence>
<evidence type="ECO:0000256" key="6">
    <source>
        <dbReference type="ARBA" id="ARBA00022723"/>
    </source>
</evidence>
<dbReference type="GO" id="GO:0046872">
    <property type="term" value="F:metal ion binding"/>
    <property type="evidence" value="ECO:0007669"/>
    <property type="project" value="UniProtKB-KW"/>
</dbReference>
<evidence type="ECO:0000256" key="1">
    <source>
        <dbReference type="ARBA" id="ARBA00004496"/>
    </source>
</evidence>
<evidence type="ECO:0000313" key="12">
    <source>
        <dbReference type="Proteomes" id="UP000229526"/>
    </source>
</evidence>
<dbReference type="GO" id="GO:0016740">
    <property type="term" value="F:transferase activity"/>
    <property type="evidence" value="ECO:0007669"/>
    <property type="project" value="UniProtKB-KW"/>
</dbReference>
<keyword evidence="8" id="KW-0067">ATP-binding</keyword>
<reference evidence="12" key="1">
    <citation type="submission" date="2017-09" db="EMBL/GenBank/DDBJ databases">
        <title>Depth-based differentiation of microbial function through sediment-hosted aquifers and enrichment of novel symbionts in the deep terrestrial subsurface.</title>
        <authorList>
            <person name="Probst A.J."/>
            <person name="Ladd B."/>
            <person name="Jarett J.K."/>
            <person name="Geller-Mcgrath D.E."/>
            <person name="Sieber C.M.K."/>
            <person name="Emerson J.B."/>
            <person name="Anantharaman K."/>
            <person name="Thomas B.C."/>
            <person name="Malmstrom R."/>
            <person name="Stieglmeier M."/>
            <person name="Klingl A."/>
            <person name="Woyke T."/>
            <person name="Ryan C.M."/>
            <person name="Banfield J.F."/>
        </authorList>
    </citation>
    <scope>NUCLEOTIDE SEQUENCE [LARGE SCALE GENOMIC DNA]</scope>
</reference>
<sequence>MYIGIFYLEVMEYLLNNESELAGVAGEVAEALLSQPLRKRATVLALIGELGAGKTTFSKHFLKFLGVTEQIVSPTFVIIKSYVLSTKYYELAHHIDTYRLEEPVAELKKLEIEKVLDDPKHLVLIEWADRVEELLPPDAIRLEFSHEDGNKRSLKVSGMDL</sequence>
<comment type="similarity">
    <text evidence="2">Belongs to the TsaE family.</text>
</comment>
<dbReference type="Gene3D" id="3.40.50.300">
    <property type="entry name" value="P-loop containing nucleotide triphosphate hydrolases"/>
    <property type="match status" value="1"/>
</dbReference>
<evidence type="ECO:0000256" key="10">
    <source>
        <dbReference type="ARBA" id="ARBA00032441"/>
    </source>
</evidence>
<keyword evidence="11" id="KW-0808">Transferase</keyword>
<comment type="subcellular location">
    <subcellularLocation>
        <location evidence="1">Cytoplasm</location>
    </subcellularLocation>
</comment>
<dbReference type="Proteomes" id="UP000229526">
    <property type="component" value="Unassembled WGS sequence"/>
</dbReference>
<keyword evidence="5" id="KW-0819">tRNA processing</keyword>
<name>A0A2H0UKB0_9BACT</name>
<dbReference type="PANTHER" id="PTHR33540">
    <property type="entry name" value="TRNA THREONYLCARBAMOYLADENOSINE BIOSYNTHESIS PROTEIN TSAE"/>
    <property type="match status" value="1"/>
</dbReference>
<dbReference type="InterPro" id="IPR003442">
    <property type="entry name" value="T6A_TsaE"/>
</dbReference>
<dbReference type="SUPFAM" id="SSF52540">
    <property type="entry name" value="P-loop containing nucleoside triphosphate hydrolases"/>
    <property type="match status" value="1"/>
</dbReference>
<dbReference type="Pfam" id="PF02367">
    <property type="entry name" value="TsaE"/>
    <property type="match status" value="1"/>
</dbReference>
<dbReference type="EMBL" id="PFBD01000023">
    <property type="protein sequence ID" value="PIR86848.1"/>
    <property type="molecule type" value="Genomic_DNA"/>
</dbReference>
<evidence type="ECO:0000256" key="8">
    <source>
        <dbReference type="ARBA" id="ARBA00022840"/>
    </source>
</evidence>
<dbReference type="GO" id="GO:0005524">
    <property type="term" value="F:ATP binding"/>
    <property type="evidence" value="ECO:0007669"/>
    <property type="project" value="UniProtKB-KW"/>
</dbReference>
<proteinExistence type="inferred from homology"/>
<protein>
    <recommendedName>
        <fullName evidence="3">tRNA threonylcarbamoyladenosine biosynthesis protein TsaE</fullName>
    </recommendedName>
    <alternativeName>
        <fullName evidence="10">t(6)A37 threonylcarbamoyladenosine biosynthesis protein TsaE</fullName>
    </alternativeName>
</protein>
<dbReference type="NCBIfam" id="TIGR00150">
    <property type="entry name" value="T6A_YjeE"/>
    <property type="match status" value="1"/>
</dbReference>
<evidence type="ECO:0000256" key="2">
    <source>
        <dbReference type="ARBA" id="ARBA00007599"/>
    </source>
</evidence>
<evidence type="ECO:0000256" key="5">
    <source>
        <dbReference type="ARBA" id="ARBA00022694"/>
    </source>
</evidence>
<keyword evidence="4" id="KW-0963">Cytoplasm</keyword>